<dbReference type="CDD" id="cd17535">
    <property type="entry name" value="REC_NarL-like"/>
    <property type="match status" value="1"/>
</dbReference>
<dbReference type="GO" id="GO:0003677">
    <property type="term" value="F:DNA binding"/>
    <property type="evidence" value="ECO:0007669"/>
    <property type="project" value="UniProtKB-KW"/>
</dbReference>
<dbReference type="PROSITE" id="PS50110">
    <property type="entry name" value="RESPONSE_REGULATORY"/>
    <property type="match status" value="1"/>
</dbReference>
<dbReference type="SUPFAM" id="SSF46894">
    <property type="entry name" value="C-terminal effector domain of the bipartite response regulators"/>
    <property type="match status" value="1"/>
</dbReference>
<organism evidence="6 7">
    <name type="scientific">Paludibacter propionicigenes (strain DSM 17365 / JCM 13257 / WB4)</name>
    <dbReference type="NCBI Taxonomy" id="694427"/>
    <lineage>
        <taxon>Bacteria</taxon>
        <taxon>Pseudomonadati</taxon>
        <taxon>Bacteroidota</taxon>
        <taxon>Bacteroidia</taxon>
        <taxon>Bacteroidales</taxon>
        <taxon>Paludibacteraceae</taxon>
        <taxon>Paludibacter</taxon>
    </lineage>
</organism>
<evidence type="ECO:0000256" key="1">
    <source>
        <dbReference type="ARBA" id="ARBA00022553"/>
    </source>
</evidence>
<dbReference type="InterPro" id="IPR000792">
    <property type="entry name" value="Tscrpt_reg_LuxR_C"/>
</dbReference>
<dbReference type="SUPFAM" id="SSF52172">
    <property type="entry name" value="CheY-like"/>
    <property type="match status" value="1"/>
</dbReference>
<feature type="domain" description="Response regulatory" evidence="5">
    <location>
        <begin position="3"/>
        <end position="119"/>
    </location>
</feature>
<dbReference type="SMART" id="SM00421">
    <property type="entry name" value="HTH_LUXR"/>
    <property type="match status" value="1"/>
</dbReference>
<keyword evidence="1 3" id="KW-0597">Phosphoprotein</keyword>
<dbReference type="CDD" id="cd06170">
    <property type="entry name" value="LuxR_C_like"/>
    <property type="match status" value="1"/>
</dbReference>
<dbReference type="STRING" id="694427.Palpr_2914"/>
<dbReference type="InterPro" id="IPR058245">
    <property type="entry name" value="NreC/VraR/RcsB-like_REC"/>
</dbReference>
<evidence type="ECO:0000313" key="6">
    <source>
        <dbReference type="EMBL" id="ADQ81043.1"/>
    </source>
</evidence>
<dbReference type="PANTHER" id="PTHR43214:SF43">
    <property type="entry name" value="TWO-COMPONENT RESPONSE REGULATOR"/>
    <property type="match status" value="1"/>
</dbReference>
<dbReference type="GO" id="GO:0000160">
    <property type="term" value="P:phosphorelay signal transduction system"/>
    <property type="evidence" value="ECO:0007669"/>
    <property type="project" value="InterPro"/>
</dbReference>
<reference evidence="6 7" key="2">
    <citation type="journal article" date="2011" name="Stand. Genomic Sci.">
        <title>Complete genome sequence of Paludibacter propionicigenes type strain (WB4).</title>
        <authorList>
            <person name="Gronow S."/>
            <person name="Munk C."/>
            <person name="Lapidus A."/>
            <person name="Nolan M."/>
            <person name="Lucas S."/>
            <person name="Hammon N."/>
            <person name="Deshpande S."/>
            <person name="Cheng J.F."/>
            <person name="Tapia R."/>
            <person name="Han C."/>
            <person name="Goodwin L."/>
            <person name="Pitluck S."/>
            <person name="Liolios K."/>
            <person name="Ivanova N."/>
            <person name="Mavromatis K."/>
            <person name="Mikhailova N."/>
            <person name="Pati A."/>
            <person name="Chen A."/>
            <person name="Palaniappan K."/>
            <person name="Land M."/>
            <person name="Hauser L."/>
            <person name="Chang Y.J."/>
            <person name="Jeffries C.D."/>
            <person name="Brambilla E."/>
            <person name="Rohde M."/>
            <person name="Goker M."/>
            <person name="Detter J.C."/>
            <person name="Woyke T."/>
            <person name="Bristow J."/>
            <person name="Eisen J.A."/>
            <person name="Markowitz V."/>
            <person name="Hugenholtz P."/>
            <person name="Kyrpides N.C."/>
            <person name="Klenk H.P."/>
        </authorList>
    </citation>
    <scope>NUCLEOTIDE SEQUENCE [LARGE SCALE GENOMIC DNA]</scope>
    <source>
        <strain evidence="7">DSM 17365 / JCM 13257 / WB4</strain>
    </source>
</reference>
<name>E4T8J9_PALPW</name>
<protein>
    <submittedName>
        <fullName evidence="6">Two component transcriptional regulator, LuxR family</fullName>
    </submittedName>
</protein>
<sequence length="217" mass="24104">MEKIILVDDHALFREGMKLLIETEGIGTVVAEAENGKEFVELLDTHTPDLVILDIEMPVMGGLEALSRAKKIQPDIKVLVLTMLSEKANYSDMVSAGAMGFVLKTAGKKDLEKAMKTLIGGECYFSNELLRQIIVNITTQQKIAPKSLVKIDHGITDNEMEVLRYLCQGLTVSQIAEKIFRSVKAVEARRSLLLKKTNTPDTINLILYAIKCGWVEI</sequence>
<dbReference type="EMBL" id="CP002345">
    <property type="protein sequence ID" value="ADQ81043.1"/>
    <property type="molecule type" value="Genomic_DNA"/>
</dbReference>
<proteinExistence type="predicted"/>
<dbReference type="Proteomes" id="UP000008718">
    <property type="component" value="Chromosome"/>
</dbReference>
<accession>E4T8J9</accession>
<keyword evidence="2" id="KW-0238">DNA-binding</keyword>
<gene>
    <name evidence="6" type="ordered locus">Palpr_2914</name>
</gene>
<reference key="1">
    <citation type="submission" date="2010-11" db="EMBL/GenBank/DDBJ databases">
        <title>The complete genome of Paludibacter propionicigenes DSM 17365.</title>
        <authorList>
            <consortium name="US DOE Joint Genome Institute (JGI-PGF)"/>
            <person name="Lucas S."/>
            <person name="Copeland A."/>
            <person name="Lapidus A."/>
            <person name="Bruce D."/>
            <person name="Goodwin L."/>
            <person name="Pitluck S."/>
            <person name="Kyrpides N."/>
            <person name="Mavromatis K."/>
            <person name="Ivanova N."/>
            <person name="Munk A.C."/>
            <person name="Brettin T."/>
            <person name="Detter J.C."/>
            <person name="Han C."/>
            <person name="Tapia R."/>
            <person name="Land M."/>
            <person name="Hauser L."/>
            <person name="Markowitz V."/>
            <person name="Cheng J.-F."/>
            <person name="Hugenholtz P."/>
            <person name="Woyke T."/>
            <person name="Wu D."/>
            <person name="Gronow S."/>
            <person name="Wellnitz S."/>
            <person name="Brambilla E."/>
            <person name="Klenk H.-P."/>
            <person name="Eisen J.A."/>
        </authorList>
    </citation>
    <scope>NUCLEOTIDE SEQUENCE</scope>
    <source>
        <strain>WB4</strain>
    </source>
</reference>
<dbReference type="Pfam" id="PF00072">
    <property type="entry name" value="Response_reg"/>
    <property type="match status" value="1"/>
</dbReference>
<feature type="domain" description="HTH luxR-type" evidence="4">
    <location>
        <begin position="148"/>
        <end position="213"/>
    </location>
</feature>
<evidence type="ECO:0000256" key="3">
    <source>
        <dbReference type="PROSITE-ProRule" id="PRU00169"/>
    </source>
</evidence>
<dbReference type="InterPro" id="IPR011006">
    <property type="entry name" value="CheY-like_superfamily"/>
</dbReference>
<feature type="modified residue" description="4-aspartylphosphate" evidence="3">
    <location>
        <position position="54"/>
    </location>
</feature>
<evidence type="ECO:0000259" key="4">
    <source>
        <dbReference type="PROSITE" id="PS50043"/>
    </source>
</evidence>
<dbReference type="InterPro" id="IPR039420">
    <property type="entry name" value="WalR-like"/>
</dbReference>
<dbReference type="Gene3D" id="3.40.50.2300">
    <property type="match status" value="1"/>
</dbReference>
<dbReference type="KEGG" id="ppn:Palpr_2914"/>
<dbReference type="eggNOG" id="COG2197">
    <property type="taxonomic scope" value="Bacteria"/>
</dbReference>
<dbReference type="PROSITE" id="PS50043">
    <property type="entry name" value="HTH_LUXR_2"/>
    <property type="match status" value="1"/>
</dbReference>
<dbReference type="SMART" id="SM00448">
    <property type="entry name" value="REC"/>
    <property type="match status" value="1"/>
</dbReference>
<dbReference type="AlphaFoldDB" id="E4T8J9"/>
<keyword evidence="7" id="KW-1185">Reference proteome</keyword>
<dbReference type="HOGENOM" id="CLU_000445_90_1_10"/>
<dbReference type="InterPro" id="IPR016032">
    <property type="entry name" value="Sig_transdc_resp-reg_C-effctor"/>
</dbReference>
<dbReference type="InterPro" id="IPR001789">
    <property type="entry name" value="Sig_transdc_resp-reg_receiver"/>
</dbReference>
<dbReference type="Pfam" id="PF00196">
    <property type="entry name" value="GerE"/>
    <property type="match status" value="1"/>
</dbReference>
<dbReference type="RefSeq" id="WP_013446412.1">
    <property type="nucleotide sequence ID" value="NC_014734.1"/>
</dbReference>
<dbReference type="PANTHER" id="PTHR43214">
    <property type="entry name" value="TWO-COMPONENT RESPONSE REGULATOR"/>
    <property type="match status" value="1"/>
</dbReference>
<dbReference type="GO" id="GO:0006355">
    <property type="term" value="P:regulation of DNA-templated transcription"/>
    <property type="evidence" value="ECO:0007669"/>
    <property type="project" value="InterPro"/>
</dbReference>
<evidence type="ECO:0000259" key="5">
    <source>
        <dbReference type="PROSITE" id="PS50110"/>
    </source>
</evidence>
<evidence type="ECO:0000256" key="2">
    <source>
        <dbReference type="ARBA" id="ARBA00023125"/>
    </source>
</evidence>
<evidence type="ECO:0000313" key="7">
    <source>
        <dbReference type="Proteomes" id="UP000008718"/>
    </source>
</evidence>
<dbReference type="OrthoDB" id="9797341at2"/>